<dbReference type="Gene3D" id="1.10.8.270">
    <property type="entry name" value="putative rabgap domain of human tbc1 domain family member 14 like domains"/>
    <property type="match status" value="1"/>
</dbReference>
<organism evidence="3 4">
    <name type="scientific">Penicillium coprophilum</name>
    <dbReference type="NCBI Taxonomy" id="36646"/>
    <lineage>
        <taxon>Eukaryota</taxon>
        <taxon>Fungi</taxon>
        <taxon>Dikarya</taxon>
        <taxon>Ascomycota</taxon>
        <taxon>Pezizomycotina</taxon>
        <taxon>Eurotiomycetes</taxon>
        <taxon>Eurotiomycetidae</taxon>
        <taxon>Eurotiales</taxon>
        <taxon>Aspergillaceae</taxon>
        <taxon>Penicillium</taxon>
    </lineage>
</organism>
<comment type="caution">
    <text evidence="3">The sequence shown here is derived from an EMBL/GenBank/DDBJ whole genome shotgun (WGS) entry which is preliminary data.</text>
</comment>
<evidence type="ECO:0000313" key="3">
    <source>
        <dbReference type="EMBL" id="OQE41322.1"/>
    </source>
</evidence>
<dbReference type="SUPFAM" id="SSF47923">
    <property type="entry name" value="Ypt/Rab-GAP domain of gyp1p"/>
    <property type="match status" value="2"/>
</dbReference>
<feature type="region of interest" description="Disordered" evidence="1">
    <location>
        <begin position="1"/>
        <end position="65"/>
    </location>
</feature>
<feature type="domain" description="Rab-GAP TBC" evidence="2">
    <location>
        <begin position="598"/>
        <end position="791"/>
    </location>
</feature>
<gene>
    <name evidence="3" type="ORF">PENCOP_c005G00182</name>
</gene>
<proteinExistence type="predicted"/>
<feature type="compositionally biased region" description="Polar residues" evidence="1">
    <location>
        <begin position="1"/>
        <end position="19"/>
    </location>
</feature>
<evidence type="ECO:0000313" key="4">
    <source>
        <dbReference type="Proteomes" id="UP000191500"/>
    </source>
</evidence>
<feature type="compositionally biased region" description="Polar residues" evidence="1">
    <location>
        <begin position="177"/>
        <end position="186"/>
    </location>
</feature>
<dbReference type="Gene3D" id="1.10.472.80">
    <property type="entry name" value="Ypt/Rab-GAP domain of gyp1p, domain 3"/>
    <property type="match status" value="1"/>
</dbReference>
<feature type="compositionally biased region" description="Basic and acidic residues" evidence="1">
    <location>
        <begin position="386"/>
        <end position="395"/>
    </location>
</feature>
<evidence type="ECO:0000259" key="2">
    <source>
        <dbReference type="PROSITE" id="PS50086"/>
    </source>
</evidence>
<dbReference type="FunFam" id="1.10.8.270:FF:000023">
    <property type="entry name" value="TBC domain-containing protein C1778.09"/>
    <property type="match status" value="1"/>
</dbReference>
<accession>A0A1V6USB9</accession>
<feature type="compositionally biased region" description="Polar residues" evidence="1">
    <location>
        <begin position="50"/>
        <end position="60"/>
    </location>
</feature>
<dbReference type="Proteomes" id="UP000191500">
    <property type="component" value="Unassembled WGS sequence"/>
</dbReference>
<feature type="compositionally biased region" description="Polar residues" evidence="1">
    <location>
        <begin position="371"/>
        <end position="385"/>
    </location>
</feature>
<dbReference type="GO" id="GO:0005096">
    <property type="term" value="F:GTPase activator activity"/>
    <property type="evidence" value="ECO:0007669"/>
    <property type="project" value="TreeGrafter"/>
</dbReference>
<feature type="region of interest" description="Disordered" evidence="1">
    <location>
        <begin position="371"/>
        <end position="395"/>
    </location>
</feature>
<dbReference type="InterPro" id="IPR050302">
    <property type="entry name" value="Rab_GAP_TBC_domain"/>
</dbReference>
<feature type="compositionally biased region" description="Low complexity" evidence="1">
    <location>
        <begin position="485"/>
        <end position="515"/>
    </location>
</feature>
<dbReference type="STRING" id="36646.A0A1V6USB9"/>
<reference evidence="4" key="1">
    <citation type="journal article" date="2017" name="Nat. Microbiol.">
        <title>Global analysis of biosynthetic gene clusters reveals vast potential of secondary metabolite production in Penicillium species.</title>
        <authorList>
            <person name="Nielsen J.C."/>
            <person name="Grijseels S."/>
            <person name="Prigent S."/>
            <person name="Ji B."/>
            <person name="Dainat J."/>
            <person name="Nielsen K.F."/>
            <person name="Frisvad J.C."/>
            <person name="Workman M."/>
            <person name="Nielsen J."/>
        </authorList>
    </citation>
    <scope>NUCLEOTIDE SEQUENCE [LARGE SCALE GENOMIC DNA]</scope>
    <source>
        <strain evidence="4">IBT 31321</strain>
    </source>
</reference>
<protein>
    <recommendedName>
        <fullName evidence="2">Rab-GAP TBC domain-containing protein</fullName>
    </recommendedName>
</protein>
<feature type="region of interest" description="Disordered" evidence="1">
    <location>
        <begin position="451"/>
        <end position="530"/>
    </location>
</feature>
<dbReference type="PROSITE" id="PS50086">
    <property type="entry name" value="TBC_RABGAP"/>
    <property type="match status" value="1"/>
</dbReference>
<name>A0A1V6USB9_9EURO</name>
<dbReference type="SMART" id="SM00164">
    <property type="entry name" value="TBC"/>
    <property type="match status" value="1"/>
</dbReference>
<keyword evidence="4" id="KW-1185">Reference proteome</keyword>
<dbReference type="AlphaFoldDB" id="A0A1V6USB9"/>
<dbReference type="InterPro" id="IPR000195">
    <property type="entry name" value="Rab-GAP-TBC_dom"/>
</dbReference>
<evidence type="ECO:0000256" key="1">
    <source>
        <dbReference type="SAM" id="MobiDB-lite"/>
    </source>
</evidence>
<dbReference type="Pfam" id="PF00566">
    <property type="entry name" value="RabGAP-TBC"/>
    <property type="match status" value="1"/>
</dbReference>
<dbReference type="FunFam" id="1.10.472.80:FF:000055">
    <property type="entry name" value="TBC domain-containing protein C1778.09"/>
    <property type="match status" value="1"/>
</dbReference>
<dbReference type="EMBL" id="MDDG01000005">
    <property type="protein sequence ID" value="OQE41322.1"/>
    <property type="molecule type" value="Genomic_DNA"/>
</dbReference>
<feature type="compositionally biased region" description="Basic and acidic residues" evidence="1">
    <location>
        <begin position="197"/>
        <end position="249"/>
    </location>
</feature>
<feature type="region of interest" description="Disordered" evidence="1">
    <location>
        <begin position="554"/>
        <end position="582"/>
    </location>
</feature>
<dbReference type="PANTHER" id="PTHR47219:SF9">
    <property type="entry name" value="GTPASE ACTIVATING PROTEIN AND CENTROSOME-ASSOCIATED, ISOFORM B"/>
    <property type="match status" value="1"/>
</dbReference>
<feature type="region of interest" description="Disordered" evidence="1">
    <location>
        <begin position="103"/>
        <end position="327"/>
    </location>
</feature>
<dbReference type="PANTHER" id="PTHR47219">
    <property type="entry name" value="RAB GTPASE-ACTIVATING PROTEIN 1-LIKE"/>
    <property type="match status" value="1"/>
</dbReference>
<feature type="compositionally biased region" description="Low complexity" evidence="1">
    <location>
        <begin position="107"/>
        <end position="122"/>
    </location>
</feature>
<feature type="compositionally biased region" description="Basic and acidic residues" evidence="1">
    <location>
        <begin position="555"/>
        <end position="565"/>
    </location>
</feature>
<dbReference type="GO" id="GO:0031267">
    <property type="term" value="F:small GTPase binding"/>
    <property type="evidence" value="ECO:0007669"/>
    <property type="project" value="TreeGrafter"/>
</dbReference>
<sequence length="880" mass="98307">MVNEVSASLSPDRSKSNPISHAVPFEDTVDGPLAIGSVSLPTAHAPIVSNGRSLSTSAASGPSHDHASALMFSRLAPSMSVGDETRTIRSEGAPSLRSVPSIVVNEPGFRPSSRPGSRPGSRWSERKWGGLRKRSLEMERKLSSEEPPPVPQIEHPFAGIPLDIPTASLDGLDKSMKFSNRGSLIKNQAERSLPASPREKLEAHPEQHPDQSPQEKPDEHPKEQPELLPKERMDEHLKRQPEQSRHQKLDEEEPREEPVQPAQKILEENTDQELDRQTSKTALPPPITMSQSEGEKGTPKAVPRHAKPQGTLRPRQTSLPSRAISADEDMLSRRVRLMYEKGEDNVTDSEVAQALASEHGVLWEEGAVPDTETSGTLAARTSKTGNETKPRASVEVERVRIKRETQELAGGAEYWQNVGAEEVDRYGFIRPAKNAKGSEINPLQRVTTSLLLASETPRRKRSIRPPTAPASNRSFNGPSLVRKISQSSLGGRPSSSQSNYGPPLRRTTSRLRTATNHLPHNRDRKAKDEAADMLTLPTPSAGETEDAPITRAMRRKEWQREDKWTKMAKPTKKSKDGGGMTFEFDTQSSKLIERTWKGIPDRWRSTAWYSFLEASARRHKGSPPADELIEVYNELQFVSSPDDVQIDIDVPRTISSHIMFRRRYRGGQRLLFRVLHAMSLYFPDTGYVQGMATLAATLLAYYDEEHAFIMLVRLWQLRGLEELYKCGFAGLMEALADFEREWLAGGEVATKLNEVGIPPTAYGTRWYLTLFNYSIPFPAQLRVWDVFMLLGDAEDTTGRPATSGKNKAPPIDNPRTFGQGLDVLHASSAALIDGMRDIILESDFENIMKVLTSWVPIKDTEMFMRVAKAEWKVHRRRKAS</sequence>
<dbReference type="InterPro" id="IPR035969">
    <property type="entry name" value="Rab-GAP_TBC_sf"/>
</dbReference>
<feature type="compositionally biased region" description="Basic and acidic residues" evidence="1">
    <location>
        <begin position="123"/>
        <end position="144"/>
    </location>
</feature>